<sequence>MAPESQDQKVVTITETTTDTEKQSEQAPLHTTFTTRQRIFIVTMTALASFFSPLSGQIYFPAIPLLAQDYHTSVGKINLTITTYMILQGFAPTIMGSFGDTTGRRPAYIVTFALYFAANIGLATQKSYAALLVLRCLQSAGSSGTIALGFGVVADICTPAERGKYLGPVAAGVMLAPSFGPTIGGLLTHYLGWRSIFWFLSVISGVYLFFYILFMPETARKVVGDGSIVPRNWYSMSVVQYWKARQKSKSEIEADREAQKLDPKPKFRLPNPWDSIKVLREKDALVIILYISLTMTAFMSLMASMPSLYGEVYGFNSLQVGFCYIPFGISAGLAAILNGKLMDFNYRRWAKKLNMPLEKKRQTDLRDFPIEKVRLQPVFIFVPIAVATYLPIGWVLQERVNLAVPLILNFIGGFCVVACSNTLQSLLVDLFPDTPAIVMATSNLLRCWTAGAGAAAISPMLNAMGWGWCFFFWGLVILFALSFLWFEYMWGMRWREQRRLRMAKKKEELEQKGEK</sequence>
<keyword evidence="4 7" id="KW-1133">Transmembrane helix</keyword>
<feature type="transmembrane region" description="Helical" evidence="7">
    <location>
        <begin position="444"/>
        <end position="464"/>
    </location>
</feature>
<dbReference type="PRINTS" id="PR01036">
    <property type="entry name" value="TCRTETB"/>
</dbReference>
<name>A0A6A6U2Z6_9PEZI</name>
<feature type="transmembrane region" description="Helical" evidence="7">
    <location>
        <begin position="106"/>
        <end position="123"/>
    </location>
</feature>
<evidence type="ECO:0000259" key="8">
    <source>
        <dbReference type="PROSITE" id="PS50850"/>
    </source>
</evidence>
<evidence type="ECO:0000256" key="5">
    <source>
        <dbReference type="ARBA" id="ARBA00023136"/>
    </source>
</evidence>
<feature type="transmembrane region" description="Helical" evidence="7">
    <location>
        <begin position="196"/>
        <end position="214"/>
    </location>
</feature>
<feature type="transmembrane region" description="Helical" evidence="7">
    <location>
        <begin position="129"/>
        <end position="153"/>
    </location>
</feature>
<evidence type="ECO:0000256" key="3">
    <source>
        <dbReference type="ARBA" id="ARBA00022692"/>
    </source>
</evidence>
<dbReference type="EMBL" id="MU004239">
    <property type="protein sequence ID" value="KAF2665981.1"/>
    <property type="molecule type" value="Genomic_DNA"/>
</dbReference>
<feature type="transmembrane region" description="Helical" evidence="7">
    <location>
        <begin position="402"/>
        <end position="423"/>
    </location>
</feature>
<evidence type="ECO:0000256" key="2">
    <source>
        <dbReference type="ARBA" id="ARBA00022448"/>
    </source>
</evidence>
<dbReference type="PROSITE" id="PS50850">
    <property type="entry name" value="MFS"/>
    <property type="match status" value="1"/>
</dbReference>
<feature type="transmembrane region" description="Helical" evidence="7">
    <location>
        <begin position="284"/>
        <end position="305"/>
    </location>
</feature>
<organism evidence="9 10">
    <name type="scientific">Microthyrium microscopicum</name>
    <dbReference type="NCBI Taxonomy" id="703497"/>
    <lineage>
        <taxon>Eukaryota</taxon>
        <taxon>Fungi</taxon>
        <taxon>Dikarya</taxon>
        <taxon>Ascomycota</taxon>
        <taxon>Pezizomycotina</taxon>
        <taxon>Dothideomycetes</taxon>
        <taxon>Dothideomycetes incertae sedis</taxon>
        <taxon>Microthyriales</taxon>
        <taxon>Microthyriaceae</taxon>
        <taxon>Microthyrium</taxon>
    </lineage>
</organism>
<feature type="domain" description="Major facilitator superfamily (MFS) profile" evidence="8">
    <location>
        <begin position="41"/>
        <end position="492"/>
    </location>
</feature>
<reference evidence="9" key="1">
    <citation type="journal article" date="2020" name="Stud. Mycol.">
        <title>101 Dothideomycetes genomes: a test case for predicting lifestyles and emergence of pathogens.</title>
        <authorList>
            <person name="Haridas S."/>
            <person name="Albert R."/>
            <person name="Binder M."/>
            <person name="Bloem J."/>
            <person name="Labutti K."/>
            <person name="Salamov A."/>
            <person name="Andreopoulos B."/>
            <person name="Baker S."/>
            <person name="Barry K."/>
            <person name="Bills G."/>
            <person name="Bluhm B."/>
            <person name="Cannon C."/>
            <person name="Castanera R."/>
            <person name="Culley D."/>
            <person name="Daum C."/>
            <person name="Ezra D."/>
            <person name="Gonzalez J."/>
            <person name="Henrissat B."/>
            <person name="Kuo A."/>
            <person name="Liang C."/>
            <person name="Lipzen A."/>
            <person name="Lutzoni F."/>
            <person name="Magnuson J."/>
            <person name="Mondo S."/>
            <person name="Nolan M."/>
            <person name="Ohm R."/>
            <person name="Pangilinan J."/>
            <person name="Park H.-J."/>
            <person name="Ramirez L."/>
            <person name="Alfaro M."/>
            <person name="Sun H."/>
            <person name="Tritt A."/>
            <person name="Yoshinaga Y."/>
            <person name="Zwiers L.-H."/>
            <person name="Turgeon B."/>
            <person name="Goodwin S."/>
            <person name="Spatafora J."/>
            <person name="Crous P."/>
            <person name="Grigoriev I."/>
        </authorList>
    </citation>
    <scope>NUCLEOTIDE SEQUENCE</scope>
    <source>
        <strain evidence="9">CBS 115976</strain>
    </source>
</reference>
<keyword evidence="10" id="KW-1185">Reference proteome</keyword>
<feature type="transmembrane region" description="Helical" evidence="7">
    <location>
        <begin position="378"/>
        <end position="396"/>
    </location>
</feature>
<keyword evidence="5 7" id="KW-0472">Membrane</keyword>
<keyword evidence="2" id="KW-0813">Transport</keyword>
<feature type="transmembrane region" description="Helical" evidence="7">
    <location>
        <begin position="470"/>
        <end position="491"/>
    </location>
</feature>
<dbReference type="SUPFAM" id="SSF103473">
    <property type="entry name" value="MFS general substrate transporter"/>
    <property type="match status" value="1"/>
</dbReference>
<dbReference type="AlphaFoldDB" id="A0A6A6U2Z6"/>
<accession>A0A6A6U2Z6</accession>
<feature type="transmembrane region" description="Helical" evidence="7">
    <location>
        <begin position="79"/>
        <end position="99"/>
    </location>
</feature>
<evidence type="ECO:0000256" key="7">
    <source>
        <dbReference type="SAM" id="Phobius"/>
    </source>
</evidence>
<feature type="transmembrane region" description="Helical" evidence="7">
    <location>
        <begin position="317"/>
        <end position="338"/>
    </location>
</feature>
<dbReference type="OrthoDB" id="2441642at2759"/>
<evidence type="ECO:0000313" key="9">
    <source>
        <dbReference type="EMBL" id="KAF2665981.1"/>
    </source>
</evidence>
<comment type="subcellular location">
    <subcellularLocation>
        <location evidence="1">Membrane</location>
        <topology evidence="1">Multi-pass membrane protein</topology>
    </subcellularLocation>
</comment>
<protein>
    <submittedName>
        <fullName evidence="9">MFS general substrate transporter</fullName>
    </submittedName>
</protein>
<feature type="region of interest" description="Disordered" evidence="6">
    <location>
        <begin position="1"/>
        <end position="28"/>
    </location>
</feature>
<dbReference type="FunFam" id="1.20.1720.10:FF:000009">
    <property type="entry name" value="MFS multidrug transporter"/>
    <property type="match status" value="1"/>
</dbReference>
<feature type="transmembrane region" description="Helical" evidence="7">
    <location>
        <begin position="39"/>
        <end position="59"/>
    </location>
</feature>
<keyword evidence="3 7" id="KW-0812">Transmembrane</keyword>
<dbReference type="PANTHER" id="PTHR23502:SF150">
    <property type="entry name" value="MAJOR FACILITATOR SUPERFAMILY (MFS) PROFILE DOMAIN-CONTAINING PROTEIN-RELATED"/>
    <property type="match status" value="1"/>
</dbReference>
<feature type="transmembrane region" description="Helical" evidence="7">
    <location>
        <begin position="165"/>
        <end position="190"/>
    </location>
</feature>
<evidence type="ECO:0000256" key="6">
    <source>
        <dbReference type="SAM" id="MobiDB-lite"/>
    </source>
</evidence>
<dbReference type="Gene3D" id="1.20.1720.10">
    <property type="entry name" value="Multidrug resistance protein D"/>
    <property type="match status" value="1"/>
</dbReference>
<dbReference type="InterPro" id="IPR011701">
    <property type="entry name" value="MFS"/>
</dbReference>
<dbReference type="GO" id="GO:0022857">
    <property type="term" value="F:transmembrane transporter activity"/>
    <property type="evidence" value="ECO:0007669"/>
    <property type="project" value="InterPro"/>
</dbReference>
<proteinExistence type="predicted"/>
<dbReference type="Gene3D" id="1.20.1250.20">
    <property type="entry name" value="MFS general substrate transporter like domains"/>
    <property type="match status" value="1"/>
</dbReference>
<dbReference type="InterPro" id="IPR020846">
    <property type="entry name" value="MFS_dom"/>
</dbReference>
<dbReference type="Proteomes" id="UP000799302">
    <property type="component" value="Unassembled WGS sequence"/>
</dbReference>
<dbReference type="GO" id="GO:0005886">
    <property type="term" value="C:plasma membrane"/>
    <property type="evidence" value="ECO:0007669"/>
    <property type="project" value="TreeGrafter"/>
</dbReference>
<dbReference type="Pfam" id="PF07690">
    <property type="entry name" value="MFS_1"/>
    <property type="match status" value="1"/>
</dbReference>
<evidence type="ECO:0000313" key="10">
    <source>
        <dbReference type="Proteomes" id="UP000799302"/>
    </source>
</evidence>
<evidence type="ECO:0000256" key="4">
    <source>
        <dbReference type="ARBA" id="ARBA00022989"/>
    </source>
</evidence>
<dbReference type="InterPro" id="IPR036259">
    <property type="entry name" value="MFS_trans_sf"/>
</dbReference>
<evidence type="ECO:0000256" key="1">
    <source>
        <dbReference type="ARBA" id="ARBA00004141"/>
    </source>
</evidence>
<feature type="compositionally biased region" description="Low complexity" evidence="6">
    <location>
        <begin position="8"/>
        <end position="17"/>
    </location>
</feature>
<dbReference type="PANTHER" id="PTHR23502">
    <property type="entry name" value="MAJOR FACILITATOR SUPERFAMILY"/>
    <property type="match status" value="1"/>
</dbReference>
<gene>
    <name evidence="9" type="ORF">BT63DRAFT_463136</name>
</gene>